<feature type="transmembrane region" description="Helical" evidence="5">
    <location>
        <begin position="361"/>
        <end position="383"/>
    </location>
</feature>
<proteinExistence type="predicted"/>
<evidence type="ECO:0000256" key="4">
    <source>
        <dbReference type="ARBA" id="ARBA00023136"/>
    </source>
</evidence>
<feature type="transmembrane region" description="Helical" evidence="5">
    <location>
        <begin position="296"/>
        <end position="318"/>
    </location>
</feature>
<dbReference type="GeneID" id="102806055"/>
<feature type="transmembrane region" description="Helical" evidence="5">
    <location>
        <begin position="40"/>
        <end position="61"/>
    </location>
</feature>
<reference evidence="8" key="1">
    <citation type="submission" date="2025-08" db="UniProtKB">
        <authorList>
            <consortium name="RefSeq"/>
        </authorList>
    </citation>
    <scope>IDENTIFICATION</scope>
    <source>
        <tissue evidence="8">Testes</tissue>
    </source>
</reference>
<evidence type="ECO:0000256" key="3">
    <source>
        <dbReference type="ARBA" id="ARBA00022989"/>
    </source>
</evidence>
<evidence type="ECO:0000256" key="2">
    <source>
        <dbReference type="ARBA" id="ARBA00022692"/>
    </source>
</evidence>
<accession>A0ABM0MHM0</accession>
<organism evidence="7 8">
    <name type="scientific">Saccoglossus kowalevskii</name>
    <name type="common">Acorn worm</name>
    <dbReference type="NCBI Taxonomy" id="10224"/>
    <lineage>
        <taxon>Eukaryota</taxon>
        <taxon>Metazoa</taxon>
        <taxon>Hemichordata</taxon>
        <taxon>Enteropneusta</taxon>
        <taxon>Harrimaniidae</taxon>
        <taxon>Saccoglossus</taxon>
    </lineage>
</organism>
<dbReference type="RefSeq" id="XP_006819511.1">
    <property type="nucleotide sequence ID" value="XM_006819448.1"/>
</dbReference>
<feature type="transmembrane region" description="Helical" evidence="5">
    <location>
        <begin position="251"/>
        <end position="276"/>
    </location>
</feature>
<dbReference type="Proteomes" id="UP000694865">
    <property type="component" value="Unplaced"/>
</dbReference>
<feature type="domain" description="Amino acid transporter transmembrane" evidence="6">
    <location>
        <begin position="109"/>
        <end position="415"/>
    </location>
</feature>
<feature type="transmembrane region" description="Helical" evidence="5">
    <location>
        <begin position="339"/>
        <end position="355"/>
    </location>
</feature>
<evidence type="ECO:0000256" key="5">
    <source>
        <dbReference type="SAM" id="Phobius"/>
    </source>
</evidence>
<protein>
    <submittedName>
        <fullName evidence="8">Proton-coupled amino acid transporter 1-like</fullName>
    </submittedName>
</protein>
<keyword evidence="3 5" id="KW-1133">Transmembrane helix</keyword>
<feature type="transmembrane region" description="Helical" evidence="5">
    <location>
        <begin position="155"/>
        <end position="172"/>
    </location>
</feature>
<feature type="transmembrane region" description="Helical" evidence="5">
    <location>
        <begin position="219"/>
        <end position="239"/>
    </location>
</feature>
<evidence type="ECO:0000313" key="8">
    <source>
        <dbReference type="RefSeq" id="XP_006819511.1"/>
    </source>
</evidence>
<name>A0ABM0MHM0_SACKO</name>
<dbReference type="PANTHER" id="PTHR22950">
    <property type="entry name" value="AMINO ACID TRANSPORTER"/>
    <property type="match status" value="1"/>
</dbReference>
<dbReference type="Pfam" id="PF01490">
    <property type="entry name" value="Aa_trans"/>
    <property type="match status" value="2"/>
</dbReference>
<keyword evidence="7" id="KW-1185">Reference proteome</keyword>
<gene>
    <name evidence="8" type="primary">LOC102806055</name>
</gene>
<evidence type="ECO:0000259" key="6">
    <source>
        <dbReference type="Pfam" id="PF01490"/>
    </source>
</evidence>
<sequence>MHDGGGGTDNLVKIFANIFISFIGAGVLGLPYAFREAGVIEGVLIMACVGVLSVKSMLLIIDSKYRILGQSPHGEAHQQEQEELMMNSVEMNGIISEEEEKTQTDQTKTSVHEIDYGEVGYHAMGTLVTYGRCFCCAYLIFIIENLSSFVHEMHMYQWLFIILPPLAFLTLIRKLHKLAIFSLFADFANVTAYAVVFWFDFEHASKITIHPKAMSFKGFPFFLGISIYCYEGAGMILSLESSVIKEKRHRFRSVFIFTMFVVTSLYIFFGVCGYLSFGAETENIITLNLPAGLFPILVKTCLCFSLYFTYPVMMFPVVKLLEKRLLPDNKDKSYLQGNILRFIMVTVTGLVVLAIPNFSTLMALVGASCCTLLAFILPAIFHLRIFKGSLNKKQLFLDYFLITVGVVGTVIGTWDALKRLFPSLAGTSTVVMDTLISTSPSLNTSVS</sequence>
<keyword evidence="2 5" id="KW-0812">Transmembrane</keyword>
<feature type="transmembrane region" description="Helical" evidence="5">
    <location>
        <begin position="179"/>
        <end position="199"/>
    </location>
</feature>
<keyword evidence="4 5" id="KW-0472">Membrane</keyword>
<comment type="subcellular location">
    <subcellularLocation>
        <location evidence="1">Membrane</location>
        <topology evidence="1">Multi-pass membrane protein</topology>
    </subcellularLocation>
</comment>
<feature type="transmembrane region" description="Helical" evidence="5">
    <location>
        <begin position="119"/>
        <end position="143"/>
    </location>
</feature>
<feature type="transmembrane region" description="Helical" evidence="5">
    <location>
        <begin position="395"/>
        <end position="414"/>
    </location>
</feature>
<dbReference type="PANTHER" id="PTHR22950:SF677">
    <property type="entry name" value="AMINO ACID TRANSPORTER TRANSMEMBRANE DOMAIN-CONTAINING PROTEIN"/>
    <property type="match status" value="1"/>
</dbReference>
<dbReference type="InterPro" id="IPR013057">
    <property type="entry name" value="AA_transpt_TM"/>
</dbReference>
<feature type="domain" description="Amino acid transporter transmembrane" evidence="6">
    <location>
        <begin position="10"/>
        <end position="65"/>
    </location>
</feature>
<evidence type="ECO:0000313" key="7">
    <source>
        <dbReference type="Proteomes" id="UP000694865"/>
    </source>
</evidence>
<evidence type="ECO:0000256" key="1">
    <source>
        <dbReference type="ARBA" id="ARBA00004141"/>
    </source>
</evidence>
<feature type="transmembrane region" description="Helical" evidence="5">
    <location>
        <begin position="12"/>
        <end position="34"/>
    </location>
</feature>